<sequence>MSKYTQIKKIKTNFQKRNYKAFFFFLGFTLLIWIFVQMSKTYEHEVELTFQLKEIPQHMVFENKTKTVSVQVEQTGFKILSITLFNSTLDLNFDQLDSLDNAYTYSLEANTSKIAQSLDLSERALEIKEEKLSFDPYKLSTKKLRIKPNIQVNFNKGYDSIADFIFDPPFVEVSGNDSILKTLEYITTKEKILKEVSDTIQGEIKIQKIDSVSIRYLVETVNFTLPVVKFTGGSFEIPIHLENDSLANELVIFPKTVKVNFTTSLSNYERIDESGFRVIAKYEPDENFMFLDLVKQPKQVKSVSLENYKVDYLIKK</sequence>
<evidence type="ECO:0000256" key="1">
    <source>
        <dbReference type="SAM" id="Phobius"/>
    </source>
</evidence>
<dbReference type="EMBL" id="JAAIKD010000002">
    <property type="protein sequence ID" value="NEV93113.1"/>
    <property type="molecule type" value="Genomic_DNA"/>
</dbReference>
<dbReference type="RefSeq" id="WP_164003850.1">
    <property type="nucleotide sequence ID" value="NZ_JAAIKD010000002.1"/>
</dbReference>
<dbReference type="Proteomes" id="UP000478505">
    <property type="component" value="Unassembled WGS sequence"/>
</dbReference>
<feature type="transmembrane region" description="Helical" evidence="1">
    <location>
        <begin position="21"/>
        <end position="38"/>
    </location>
</feature>
<keyword evidence="1" id="KW-1133">Transmembrane helix</keyword>
<keyword evidence="1" id="KW-0472">Membrane</keyword>
<proteinExistence type="predicted"/>
<reference evidence="2 3" key="1">
    <citation type="submission" date="2020-02" db="EMBL/GenBank/DDBJ databases">
        <title>Flavobacteriaceae Psychroflexus bacterium YR1-1, complete genome.</title>
        <authorList>
            <person name="Li Y."/>
            <person name="Wu S."/>
        </authorList>
    </citation>
    <scope>NUCLEOTIDE SEQUENCE [LARGE SCALE GENOMIC DNA]</scope>
    <source>
        <strain evidence="2 3">YR1-1</strain>
    </source>
</reference>
<gene>
    <name evidence="2" type="ORF">G3567_02985</name>
</gene>
<comment type="caution">
    <text evidence="2">The sequence shown here is derived from an EMBL/GenBank/DDBJ whole genome shotgun (WGS) entry which is preliminary data.</text>
</comment>
<evidence type="ECO:0000313" key="2">
    <source>
        <dbReference type="EMBL" id="NEV93113.1"/>
    </source>
</evidence>
<accession>A0A6B3QXY4</accession>
<organism evidence="2 3">
    <name type="scientific">Psychroflexus aurantiacus</name>
    <dbReference type="NCBI Taxonomy" id="2709310"/>
    <lineage>
        <taxon>Bacteria</taxon>
        <taxon>Pseudomonadati</taxon>
        <taxon>Bacteroidota</taxon>
        <taxon>Flavobacteriia</taxon>
        <taxon>Flavobacteriales</taxon>
        <taxon>Flavobacteriaceae</taxon>
        <taxon>Psychroflexus</taxon>
    </lineage>
</organism>
<protein>
    <recommendedName>
        <fullName evidence="4">YbbR-like protein</fullName>
    </recommendedName>
</protein>
<evidence type="ECO:0008006" key="4">
    <source>
        <dbReference type="Google" id="ProtNLM"/>
    </source>
</evidence>
<dbReference type="AlphaFoldDB" id="A0A6B3QXY4"/>
<keyword evidence="1" id="KW-0812">Transmembrane</keyword>
<evidence type="ECO:0000313" key="3">
    <source>
        <dbReference type="Proteomes" id="UP000478505"/>
    </source>
</evidence>
<dbReference type="Gene3D" id="2.170.120.40">
    <property type="entry name" value="YbbR-like domain"/>
    <property type="match status" value="1"/>
</dbReference>
<name>A0A6B3QXY4_9FLAO</name>
<keyword evidence="3" id="KW-1185">Reference proteome</keyword>